<dbReference type="Gene3D" id="3.30.530.20">
    <property type="match status" value="1"/>
</dbReference>
<dbReference type="PRINTS" id="PR00778">
    <property type="entry name" value="HTHARSR"/>
</dbReference>
<dbReference type="InterPro" id="IPR011991">
    <property type="entry name" value="ArsR-like_HTH"/>
</dbReference>
<dbReference type="NCBIfam" id="NF033788">
    <property type="entry name" value="HTH_metalloreg"/>
    <property type="match status" value="1"/>
</dbReference>
<protein>
    <submittedName>
        <fullName evidence="4">Transcriptional regulator</fullName>
    </submittedName>
</protein>
<dbReference type="InterPro" id="IPR036390">
    <property type="entry name" value="WH_DNA-bd_sf"/>
</dbReference>
<gene>
    <name evidence="4" type="ORF">UA74_21940</name>
</gene>
<proteinExistence type="inferred from homology"/>
<name>A0AAC9LGG5_9PSEU</name>
<dbReference type="CDD" id="cd08893">
    <property type="entry name" value="SRPBCC_CalC_Aha1-like_GntR-HTH"/>
    <property type="match status" value="1"/>
</dbReference>
<feature type="compositionally biased region" description="Basic and acidic residues" evidence="2">
    <location>
        <begin position="15"/>
        <end position="26"/>
    </location>
</feature>
<dbReference type="SUPFAM" id="SSF46785">
    <property type="entry name" value="Winged helix' DNA-binding domain"/>
    <property type="match status" value="1"/>
</dbReference>
<evidence type="ECO:0000259" key="3">
    <source>
        <dbReference type="PROSITE" id="PS50987"/>
    </source>
</evidence>
<evidence type="ECO:0000313" key="4">
    <source>
        <dbReference type="EMBL" id="APU16410.1"/>
    </source>
</evidence>
<organism evidence="4 5">
    <name type="scientific">Actinoalloteichus fjordicus</name>
    <dbReference type="NCBI Taxonomy" id="1612552"/>
    <lineage>
        <taxon>Bacteria</taxon>
        <taxon>Bacillati</taxon>
        <taxon>Actinomycetota</taxon>
        <taxon>Actinomycetes</taxon>
        <taxon>Pseudonocardiales</taxon>
        <taxon>Pseudonocardiaceae</taxon>
        <taxon>Actinoalloteichus</taxon>
    </lineage>
</organism>
<dbReference type="CDD" id="cd00090">
    <property type="entry name" value="HTH_ARSR"/>
    <property type="match status" value="1"/>
</dbReference>
<comment type="similarity">
    <text evidence="1">Belongs to the AHA1 family.</text>
</comment>
<dbReference type="KEGG" id="acad:UA74_21940"/>
<dbReference type="PANTHER" id="PTHR38600">
    <property type="entry name" value="TRANSCRIPTIONAL REGULATORY PROTEIN"/>
    <property type="match status" value="1"/>
</dbReference>
<dbReference type="SUPFAM" id="SSF55961">
    <property type="entry name" value="Bet v1-like"/>
    <property type="match status" value="1"/>
</dbReference>
<dbReference type="Pfam" id="PF12840">
    <property type="entry name" value="HTH_20"/>
    <property type="match status" value="1"/>
</dbReference>
<dbReference type="Gene3D" id="1.10.10.10">
    <property type="entry name" value="Winged helix-like DNA-binding domain superfamily/Winged helix DNA-binding domain"/>
    <property type="match status" value="1"/>
</dbReference>
<dbReference type="InterPro" id="IPR013538">
    <property type="entry name" value="ASHA1/2-like_C"/>
</dbReference>
<dbReference type="PANTHER" id="PTHR38600:SF1">
    <property type="entry name" value="TRANSCRIPTIONAL REGULATORY PROTEIN"/>
    <property type="match status" value="1"/>
</dbReference>
<dbReference type="InterPro" id="IPR036388">
    <property type="entry name" value="WH-like_DNA-bd_sf"/>
</dbReference>
<keyword evidence="5" id="KW-1185">Reference proteome</keyword>
<dbReference type="EMBL" id="CP016076">
    <property type="protein sequence ID" value="APU16410.1"/>
    <property type="molecule type" value="Genomic_DNA"/>
</dbReference>
<evidence type="ECO:0000313" key="5">
    <source>
        <dbReference type="Proteomes" id="UP000185511"/>
    </source>
</evidence>
<accession>A0AAC9LGG5</accession>
<evidence type="ECO:0000256" key="2">
    <source>
        <dbReference type="SAM" id="MobiDB-lite"/>
    </source>
</evidence>
<evidence type="ECO:0000256" key="1">
    <source>
        <dbReference type="ARBA" id="ARBA00006817"/>
    </source>
</evidence>
<feature type="domain" description="HTH arsR-type" evidence="3">
    <location>
        <begin position="107"/>
        <end position="202"/>
    </location>
</feature>
<dbReference type="AlphaFoldDB" id="A0AAC9LGG5"/>
<dbReference type="SMART" id="SM00418">
    <property type="entry name" value="HTH_ARSR"/>
    <property type="match status" value="1"/>
</dbReference>
<feature type="region of interest" description="Disordered" evidence="2">
    <location>
        <begin position="1"/>
        <end position="34"/>
    </location>
</feature>
<dbReference type="InterPro" id="IPR023393">
    <property type="entry name" value="START-like_dom_sf"/>
</dbReference>
<dbReference type="GO" id="GO:0003700">
    <property type="term" value="F:DNA-binding transcription factor activity"/>
    <property type="evidence" value="ECO:0007669"/>
    <property type="project" value="InterPro"/>
</dbReference>
<dbReference type="Pfam" id="PF08327">
    <property type="entry name" value="AHSA1"/>
    <property type="match status" value="1"/>
</dbReference>
<reference evidence="5" key="1">
    <citation type="submission" date="2016-06" db="EMBL/GenBank/DDBJ databases">
        <title>Complete genome sequence of Actinoalloteichus fjordicus DSM 46855 (=ADI127-17), type strain of the new species Actinoalloteichus fjordicus.</title>
        <authorList>
            <person name="Ruckert C."/>
            <person name="Nouioui I."/>
            <person name="Willmese J."/>
            <person name="van Wezel G."/>
            <person name="Klenk H.-P."/>
            <person name="Kalinowski J."/>
            <person name="Zotchev S.B."/>
        </authorList>
    </citation>
    <scope>NUCLEOTIDE SEQUENCE [LARGE SCALE GENOMIC DNA]</scope>
    <source>
        <strain evidence="5">ADI127-7</strain>
    </source>
</reference>
<dbReference type="InterPro" id="IPR001845">
    <property type="entry name" value="HTH_ArsR_DNA-bd_dom"/>
</dbReference>
<dbReference type="PROSITE" id="PS50987">
    <property type="entry name" value="HTH_ARSR_2"/>
    <property type="match status" value="1"/>
</dbReference>
<dbReference type="Proteomes" id="UP000185511">
    <property type="component" value="Chromosome"/>
</dbReference>
<sequence>MTTSPARHGRAGTRHAVDKPARRDGDDGGVAVPGGAGQAWPLETLVDSTSFAGIPDFVVRSRTAVRSMWRSSRPAEREPGFACRLARLRLPLTCSLSAAYLHAVRRLHEAGGADVDEVFKALADPSRRRLLDSLNERGGLSLSALCVGLTMTRQSVSRHLEVLAAAGLVTTLWRGREKLHYLNAAPINAVTRRWISQYDHGRLQALADLTTALERPPMGATEFVYTIYVQTTPERLWQALTEPEFTRRYWGVAYESDWRVGSPVKVQIVPGEEFRDLGAVVLESEPHHRLSYTDGTPPPEHLDQLGWDERQRADALKEPQTRTTFLIEAAGPTVRLTLIHDGFESGSEKLAVYAESWPELLSSLKTLLETGEVLPASSD</sequence>